<organism evidence="5 6">
    <name type="scientific">Microbacterium capsulatum</name>
    <dbReference type="NCBI Taxonomy" id="3041921"/>
    <lineage>
        <taxon>Bacteria</taxon>
        <taxon>Bacillati</taxon>
        <taxon>Actinomycetota</taxon>
        <taxon>Actinomycetes</taxon>
        <taxon>Micrococcales</taxon>
        <taxon>Microbacteriaceae</taxon>
        <taxon>Microbacterium</taxon>
    </lineage>
</organism>
<evidence type="ECO:0000313" key="5">
    <source>
        <dbReference type="EMBL" id="MDQ4212606.1"/>
    </source>
</evidence>
<feature type="coiled-coil region" evidence="1">
    <location>
        <begin position="259"/>
        <end position="286"/>
    </location>
</feature>
<evidence type="ECO:0000256" key="1">
    <source>
        <dbReference type="SAM" id="Coils"/>
    </source>
</evidence>
<keyword evidence="3" id="KW-0472">Membrane</keyword>
<dbReference type="EMBL" id="JAVFCB010000001">
    <property type="protein sequence ID" value="MDQ4212606.1"/>
    <property type="molecule type" value="Genomic_DNA"/>
</dbReference>
<evidence type="ECO:0000259" key="4">
    <source>
        <dbReference type="Pfam" id="PF14257"/>
    </source>
</evidence>
<reference evidence="5 6" key="1">
    <citation type="submission" date="2023-08" db="EMBL/GenBank/DDBJ databases">
        <title>Microbacterium sp. nov., isolated from a waste landfill.</title>
        <authorList>
            <person name="Wen W."/>
        </authorList>
    </citation>
    <scope>NUCLEOTIDE SEQUENCE [LARGE SCALE GENOMIC DNA]</scope>
    <source>
        <strain evidence="5 6">ASV81</strain>
    </source>
</reference>
<keyword evidence="1" id="KW-0175">Coiled coil</keyword>
<keyword evidence="3" id="KW-0812">Transmembrane</keyword>
<evidence type="ECO:0000256" key="3">
    <source>
        <dbReference type="SAM" id="Phobius"/>
    </source>
</evidence>
<feature type="transmembrane region" description="Helical" evidence="3">
    <location>
        <begin position="320"/>
        <end position="345"/>
    </location>
</feature>
<dbReference type="RefSeq" id="WP_308487540.1">
    <property type="nucleotide sequence ID" value="NZ_JAVFCB010000001.1"/>
</dbReference>
<dbReference type="Pfam" id="PF14257">
    <property type="entry name" value="DUF4349"/>
    <property type="match status" value="1"/>
</dbReference>
<comment type="caution">
    <text evidence="5">The sequence shown here is derived from an EMBL/GenBank/DDBJ whole genome shotgun (WGS) entry which is preliminary data.</text>
</comment>
<keyword evidence="6" id="KW-1185">Reference proteome</keyword>
<keyword evidence="3" id="KW-1133">Transmembrane helix</keyword>
<evidence type="ECO:0000313" key="6">
    <source>
        <dbReference type="Proteomes" id="UP001230289"/>
    </source>
</evidence>
<accession>A0ABU0XBX0</accession>
<dbReference type="InterPro" id="IPR025645">
    <property type="entry name" value="DUF4349"/>
</dbReference>
<protein>
    <submittedName>
        <fullName evidence="5">DUF4349 domain-containing protein</fullName>
    </submittedName>
</protein>
<evidence type="ECO:0000256" key="2">
    <source>
        <dbReference type="SAM" id="MobiDB-lite"/>
    </source>
</evidence>
<gene>
    <name evidence="5" type="ORF">RBR11_01590</name>
</gene>
<feature type="region of interest" description="Disordered" evidence="2">
    <location>
        <begin position="74"/>
        <end position="121"/>
    </location>
</feature>
<feature type="domain" description="DUF4349" evidence="4">
    <location>
        <begin position="121"/>
        <end position="342"/>
    </location>
</feature>
<dbReference type="Proteomes" id="UP001230289">
    <property type="component" value="Unassembled WGS sequence"/>
</dbReference>
<sequence length="364" mass="37172">MSTTPIELPDLSDETMDRIEQAVFEQIAEERDGARTTTRRRSRRRGWLAAAGVAAAFVVGVLVTPSLLSVTGVGSSGSAVSSAPTGVSAPKSLAGTAKDSGSSSSSSSAVGSAPSASTAQRDIVRTGSATLQVKDVRAAADALGALAEKHGGYVESQQIGSSVPPIEGGVTPNGIVSPLPQTDGWVTMRIPAADLTTVMDALRTEGTVVSTSLSKDDVTGTTTDLRARVASLTTSVQRLTQLMAQASSVADLLAAETALTDRQSQLQGAEQQLKDLESQVAMSTLQVSLVREAPAAANPAGFGDGVAAGWHGLIVSLNALVIAVGFLLPWLAVALVIVLLVWGVVRLRRAGKARGAGGKAPAEE</sequence>
<name>A0ABU0XBX0_9MICO</name>
<feature type="transmembrane region" description="Helical" evidence="3">
    <location>
        <begin position="47"/>
        <end position="68"/>
    </location>
</feature>
<proteinExistence type="predicted"/>
<feature type="compositionally biased region" description="Low complexity" evidence="2">
    <location>
        <begin position="74"/>
        <end position="119"/>
    </location>
</feature>